<dbReference type="EMBL" id="JAVXUP010001505">
    <property type="protein sequence ID" value="KAK3010836.1"/>
    <property type="molecule type" value="Genomic_DNA"/>
</dbReference>
<dbReference type="Gene3D" id="3.30.559.10">
    <property type="entry name" value="Chloramphenicol acetyltransferase-like domain"/>
    <property type="match status" value="1"/>
</dbReference>
<keyword evidence="3" id="KW-1185">Reference proteome</keyword>
<sequence length="153" mass="17693">MDLAMKLHYLRGVYYFSSQAFQWLTIKKIKEAMFKWLNHYYVACGRFRRSKSGRPFVKCNDCGVRFTEAESDRTVEEWLEMKDLISLQKLMFPDQVIGPEQQFSPQVLIQITRFKCGGASLGLSWAHVLGDAFCAADFIDMWGKFMAGHQLSA</sequence>
<dbReference type="PANTHER" id="PTHR31642:SF115">
    <property type="entry name" value="PROTEIN ECERIFERUM 26-LIKE"/>
    <property type="match status" value="1"/>
</dbReference>
<dbReference type="AlphaFoldDB" id="A0AA88VKW2"/>
<dbReference type="PANTHER" id="PTHR31642">
    <property type="entry name" value="TRICHOTHECENE 3-O-ACETYLTRANSFERASE"/>
    <property type="match status" value="1"/>
</dbReference>
<proteinExistence type="inferred from homology"/>
<reference evidence="2" key="1">
    <citation type="submission" date="2022-12" db="EMBL/GenBank/DDBJ databases">
        <title>Draft genome assemblies for two species of Escallonia (Escalloniales).</title>
        <authorList>
            <person name="Chanderbali A."/>
            <person name="Dervinis C."/>
            <person name="Anghel I."/>
            <person name="Soltis D."/>
            <person name="Soltis P."/>
            <person name="Zapata F."/>
        </authorList>
    </citation>
    <scope>NUCLEOTIDE SEQUENCE</scope>
    <source>
        <strain evidence="2">UCBG64.0493</strain>
        <tissue evidence="2">Leaf</tissue>
    </source>
</reference>
<evidence type="ECO:0000256" key="1">
    <source>
        <dbReference type="ARBA" id="ARBA00009861"/>
    </source>
</evidence>
<protein>
    <submittedName>
        <fullName evidence="2">Uncharacterized protein</fullName>
    </submittedName>
</protein>
<accession>A0AA88VKW2</accession>
<name>A0AA88VKW2_9ASTE</name>
<comment type="similarity">
    <text evidence="1">Belongs to the plant acyltransferase family.</text>
</comment>
<dbReference type="Proteomes" id="UP001188597">
    <property type="component" value="Unassembled WGS sequence"/>
</dbReference>
<evidence type="ECO:0000313" key="2">
    <source>
        <dbReference type="EMBL" id="KAK3010836.1"/>
    </source>
</evidence>
<dbReference type="Pfam" id="PF02458">
    <property type="entry name" value="Transferase"/>
    <property type="match status" value="1"/>
</dbReference>
<dbReference type="InterPro" id="IPR023213">
    <property type="entry name" value="CAT-like_dom_sf"/>
</dbReference>
<comment type="caution">
    <text evidence="2">The sequence shown here is derived from an EMBL/GenBank/DDBJ whole genome shotgun (WGS) entry which is preliminary data.</text>
</comment>
<dbReference type="InterPro" id="IPR050317">
    <property type="entry name" value="Plant_Fungal_Acyltransferase"/>
</dbReference>
<organism evidence="2 3">
    <name type="scientific">Escallonia herrerae</name>
    <dbReference type="NCBI Taxonomy" id="1293975"/>
    <lineage>
        <taxon>Eukaryota</taxon>
        <taxon>Viridiplantae</taxon>
        <taxon>Streptophyta</taxon>
        <taxon>Embryophyta</taxon>
        <taxon>Tracheophyta</taxon>
        <taxon>Spermatophyta</taxon>
        <taxon>Magnoliopsida</taxon>
        <taxon>eudicotyledons</taxon>
        <taxon>Gunneridae</taxon>
        <taxon>Pentapetalae</taxon>
        <taxon>asterids</taxon>
        <taxon>campanulids</taxon>
        <taxon>Escalloniales</taxon>
        <taxon>Escalloniaceae</taxon>
        <taxon>Escallonia</taxon>
    </lineage>
</organism>
<dbReference type="GO" id="GO:0016747">
    <property type="term" value="F:acyltransferase activity, transferring groups other than amino-acyl groups"/>
    <property type="evidence" value="ECO:0007669"/>
    <property type="project" value="TreeGrafter"/>
</dbReference>
<evidence type="ECO:0000313" key="3">
    <source>
        <dbReference type="Proteomes" id="UP001188597"/>
    </source>
</evidence>
<gene>
    <name evidence="2" type="ORF">RJ639_012413</name>
</gene>